<dbReference type="InterPro" id="IPR004358">
    <property type="entry name" value="Sig_transdc_His_kin-like_C"/>
</dbReference>
<dbReference type="InterPro" id="IPR003661">
    <property type="entry name" value="HisK_dim/P_dom"/>
</dbReference>
<evidence type="ECO:0000256" key="10">
    <source>
        <dbReference type="ARBA" id="ARBA00023012"/>
    </source>
</evidence>
<feature type="transmembrane region" description="Helical" evidence="13">
    <location>
        <begin position="322"/>
        <end position="346"/>
    </location>
</feature>
<dbReference type="Gene3D" id="3.30.565.10">
    <property type="entry name" value="Histidine kinase-like ATPase, C-terminal domain"/>
    <property type="match status" value="1"/>
</dbReference>
<evidence type="ECO:0000313" key="15">
    <source>
        <dbReference type="EMBL" id="KAB2817908.1"/>
    </source>
</evidence>
<dbReference type="AlphaFoldDB" id="A0A6L3ZK26"/>
<feature type="transmembrane region" description="Helical" evidence="13">
    <location>
        <begin position="405"/>
        <end position="424"/>
    </location>
</feature>
<evidence type="ECO:0000256" key="9">
    <source>
        <dbReference type="ARBA" id="ARBA00022989"/>
    </source>
</evidence>
<dbReference type="EMBL" id="WBVQ01000001">
    <property type="protein sequence ID" value="KAB2817908.1"/>
    <property type="molecule type" value="Genomic_DNA"/>
</dbReference>
<keyword evidence="6" id="KW-0808">Transferase</keyword>
<feature type="transmembrane region" description="Helical" evidence="13">
    <location>
        <begin position="152"/>
        <end position="175"/>
    </location>
</feature>
<dbReference type="CDD" id="cd00082">
    <property type="entry name" value="HisKA"/>
    <property type="match status" value="1"/>
</dbReference>
<evidence type="ECO:0000256" key="11">
    <source>
        <dbReference type="ARBA" id="ARBA00023136"/>
    </source>
</evidence>
<dbReference type="InterPro" id="IPR005467">
    <property type="entry name" value="His_kinase_dom"/>
</dbReference>
<feature type="transmembrane region" description="Helical" evidence="13">
    <location>
        <begin position="431"/>
        <end position="453"/>
    </location>
</feature>
<dbReference type="PRINTS" id="PR00344">
    <property type="entry name" value="BCTRLSENSOR"/>
</dbReference>
<sequence>MNSGLLFFLSLLYLSVLFIVARWGENSKRLFEGKSAGFAYALSLAVYCSAWTYYGSIGRASTNGLDFLAIYLGPVVFMPIWWVLVKRMIRIVRTQHITSLSDLLASRYGKNQSIGTWVAVMIIIAITPYISLQIKAIGDSFYQLGGSDLPIWMSPVLFTTIVLCLFALVYGMRFLSGNQPKTGMITVVAFESLIKLLAFVFVAALVIYYGFGGISNIYHQAESIGTLQPHLNMDEDQQSNWFWMLIVSGIAFTLLPRQFQMGVLENKNEKHLNTALWFLPLYMLLITVFVLPIAFGGIVLFGEKVDSDFYLLHLGTHFGGKFMGMLVYFGGFAAATSMIIVSALSLGNMLNTNVLLPALLRVERNVDMSKRITITRRISVILIFVLAYYYYYFFAYNKPLVSTGLTSFTGIAQIAPAIFGGLFWKEATRKGALAGILSGFAVWFYMLIVPTLLTTQHLGEEFLANGAYGLTILSPTRLAEVMGMTPLSAAIFISLSLNTAVFVLVSVLTTPDRLEVNQAEIFTRINRISRRTYDQAEMWKAEVPFADIKSLLINFLGDRRTEEVLDRYARINRINFEYEKNADPRMISYAERLLTEAIGPASARIVIQSVAQGEELSVLEVIDILQESKAIFQLNRDLKAKTSELEEATEKLIRANARLQEYSDIKDEFLYTVTHELRTPLTAIRSQAELVHEDSDMPLEDRQMFMEAMVKECERLSTLITNVLDLEKFESGSQKLTLVKGHIQDVIDNSIRAVKQLIQDKRIELSADINPSIPACFMDVDRIQQVLINLLSNALKFVNDDGGQIKITAYVLDNSIKINVSDNGPGVPQEDRKLIFDKFYQAKNQTKRKPKGTGLGLAICKNIIQMHKGKIWIEESSLGGTRVSFTLPLYIQKSI</sequence>
<dbReference type="PROSITE" id="PS50283">
    <property type="entry name" value="NA_SOLUT_SYMP_3"/>
    <property type="match status" value="1"/>
</dbReference>
<dbReference type="RefSeq" id="WP_151692596.1">
    <property type="nucleotide sequence ID" value="NZ_BMGX01000002.1"/>
</dbReference>
<dbReference type="Pfam" id="PF00474">
    <property type="entry name" value="SSF"/>
    <property type="match status" value="1"/>
</dbReference>
<accession>A0A6L3ZK26</accession>
<organism evidence="15 16">
    <name type="scientific">Phaeocystidibacter marisrubri</name>
    <dbReference type="NCBI Taxonomy" id="1577780"/>
    <lineage>
        <taxon>Bacteria</taxon>
        <taxon>Pseudomonadati</taxon>
        <taxon>Bacteroidota</taxon>
        <taxon>Flavobacteriia</taxon>
        <taxon>Flavobacteriales</taxon>
        <taxon>Phaeocystidibacteraceae</taxon>
        <taxon>Phaeocystidibacter</taxon>
    </lineage>
</organism>
<feature type="transmembrane region" description="Helical" evidence="13">
    <location>
        <begin position="238"/>
        <end position="255"/>
    </location>
</feature>
<keyword evidence="10" id="KW-0902">Two-component regulatory system</keyword>
<evidence type="ECO:0000256" key="12">
    <source>
        <dbReference type="SAM" id="Coils"/>
    </source>
</evidence>
<name>A0A6L3ZK26_9FLAO</name>
<evidence type="ECO:0000259" key="14">
    <source>
        <dbReference type="PROSITE" id="PS50109"/>
    </source>
</evidence>
<evidence type="ECO:0000256" key="1">
    <source>
        <dbReference type="ARBA" id="ARBA00000085"/>
    </source>
</evidence>
<dbReference type="InterPro" id="IPR036890">
    <property type="entry name" value="HATPase_C_sf"/>
</dbReference>
<dbReference type="Proteomes" id="UP000484164">
    <property type="component" value="Unassembled WGS sequence"/>
</dbReference>
<comment type="catalytic activity">
    <reaction evidence="1">
        <text>ATP + protein L-histidine = ADP + protein N-phospho-L-histidine.</text>
        <dbReference type="EC" id="2.7.13.3"/>
    </reaction>
</comment>
<dbReference type="GO" id="GO:0000155">
    <property type="term" value="F:phosphorelay sensor kinase activity"/>
    <property type="evidence" value="ECO:0007669"/>
    <property type="project" value="InterPro"/>
</dbReference>
<dbReference type="Pfam" id="PF02518">
    <property type="entry name" value="HATPase_c"/>
    <property type="match status" value="1"/>
</dbReference>
<protein>
    <recommendedName>
        <fullName evidence="4">histidine kinase</fullName>
        <ecNumber evidence="4">2.7.13.3</ecNumber>
    </recommendedName>
</protein>
<reference evidence="15 16" key="1">
    <citation type="submission" date="2019-10" db="EMBL/GenBank/DDBJ databases">
        <title>Genome sequence of Phaeocystidibacter marisrubri JCM30614 (type strain).</title>
        <authorList>
            <person name="Bowman J.P."/>
        </authorList>
    </citation>
    <scope>NUCLEOTIDE SEQUENCE [LARGE SCALE GENOMIC DNA]</scope>
    <source>
        <strain evidence="15 16">JCM 30614</strain>
    </source>
</reference>
<feature type="transmembrane region" description="Helical" evidence="13">
    <location>
        <begin position="67"/>
        <end position="85"/>
    </location>
</feature>
<evidence type="ECO:0000256" key="5">
    <source>
        <dbReference type="ARBA" id="ARBA00022553"/>
    </source>
</evidence>
<dbReference type="GO" id="GO:0022857">
    <property type="term" value="F:transmembrane transporter activity"/>
    <property type="evidence" value="ECO:0007669"/>
    <property type="project" value="InterPro"/>
</dbReference>
<evidence type="ECO:0000256" key="4">
    <source>
        <dbReference type="ARBA" id="ARBA00012438"/>
    </source>
</evidence>
<dbReference type="SUPFAM" id="SSF47384">
    <property type="entry name" value="Homodimeric domain of signal transducing histidine kinase"/>
    <property type="match status" value="1"/>
</dbReference>
<evidence type="ECO:0000256" key="8">
    <source>
        <dbReference type="ARBA" id="ARBA00022777"/>
    </source>
</evidence>
<comment type="similarity">
    <text evidence="3">Belongs to the sodium:solute symporter (SSF) (TC 2.A.21) family.</text>
</comment>
<evidence type="ECO:0000256" key="2">
    <source>
        <dbReference type="ARBA" id="ARBA00004141"/>
    </source>
</evidence>
<dbReference type="SMART" id="SM00388">
    <property type="entry name" value="HisKA"/>
    <property type="match status" value="1"/>
</dbReference>
<dbReference type="OrthoDB" id="9764438at2"/>
<dbReference type="InterPro" id="IPR003594">
    <property type="entry name" value="HATPase_dom"/>
</dbReference>
<evidence type="ECO:0000256" key="7">
    <source>
        <dbReference type="ARBA" id="ARBA00022692"/>
    </source>
</evidence>
<dbReference type="InterPro" id="IPR050736">
    <property type="entry name" value="Sensor_HK_Regulatory"/>
</dbReference>
<dbReference type="SMART" id="SM00387">
    <property type="entry name" value="HATPase_c"/>
    <property type="match status" value="1"/>
</dbReference>
<feature type="transmembrane region" description="Helical" evidence="13">
    <location>
        <begin position="374"/>
        <end position="393"/>
    </location>
</feature>
<proteinExistence type="inferred from homology"/>
<dbReference type="InterPro" id="IPR038377">
    <property type="entry name" value="Na/Glc_symporter_sf"/>
</dbReference>
<keyword evidence="9 13" id="KW-1133">Transmembrane helix</keyword>
<dbReference type="CDD" id="cd10322">
    <property type="entry name" value="SLC5sbd"/>
    <property type="match status" value="1"/>
</dbReference>
<feature type="transmembrane region" description="Helical" evidence="13">
    <location>
        <begin position="196"/>
        <end position="218"/>
    </location>
</feature>
<keyword evidence="8 15" id="KW-0418">Kinase</keyword>
<dbReference type="InterPro" id="IPR001734">
    <property type="entry name" value="Na/solute_symporter"/>
</dbReference>
<evidence type="ECO:0000256" key="6">
    <source>
        <dbReference type="ARBA" id="ARBA00022679"/>
    </source>
</evidence>
<dbReference type="GO" id="GO:0016020">
    <property type="term" value="C:membrane"/>
    <property type="evidence" value="ECO:0007669"/>
    <property type="project" value="UniProtKB-SubCell"/>
</dbReference>
<dbReference type="InterPro" id="IPR036097">
    <property type="entry name" value="HisK_dim/P_sf"/>
</dbReference>
<feature type="transmembrane region" description="Helical" evidence="13">
    <location>
        <begin position="36"/>
        <end position="55"/>
    </location>
</feature>
<keyword evidence="7 13" id="KW-0812">Transmembrane</keyword>
<evidence type="ECO:0000256" key="3">
    <source>
        <dbReference type="ARBA" id="ARBA00006434"/>
    </source>
</evidence>
<feature type="domain" description="Histidine kinase" evidence="14">
    <location>
        <begin position="672"/>
        <end position="891"/>
    </location>
</feature>
<dbReference type="SUPFAM" id="SSF55874">
    <property type="entry name" value="ATPase domain of HSP90 chaperone/DNA topoisomerase II/histidine kinase"/>
    <property type="match status" value="1"/>
</dbReference>
<feature type="transmembrane region" description="Helical" evidence="13">
    <location>
        <begin position="114"/>
        <end position="132"/>
    </location>
</feature>
<feature type="transmembrane region" description="Helical" evidence="13">
    <location>
        <begin position="6"/>
        <end position="24"/>
    </location>
</feature>
<gene>
    <name evidence="15" type="ORF">F8C82_05755</name>
</gene>
<dbReference type="EC" id="2.7.13.3" evidence="4"/>
<feature type="transmembrane region" description="Helical" evidence="13">
    <location>
        <begin position="276"/>
        <end position="302"/>
    </location>
</feature>
<dbReference type="PANTHER" id="PTHR43711:SF1">
    <property type="entry name" value="HISTIDINE KINASE 1"/>
    <property type="match status" value="1"/>
</dbReference>
<dbReference type="FunFam" id="3.30.565.10:FF:000006">
    <property type="entry name" value="Sensor histidine kinase WalK"/>
    <property type="match status" value="1"/>
</dbReference>
<keyword evidence="5" id="KW-0597">Phosphoprotein</keyword>
<keyword evidence="12" id="KW-0175">Coiled coil</keyword>
<feature type="transmembrane region" description="Helical" evidence="13">
    <location>
        <begin position="487"/>
        <end position="508"/>
    </location>
</feature>
<comment type="subcellular location">
    <subcellularLocation>
        <location evidence="2">Membrane</location>
        <topology evidence="2">Multi-pass membrane protein</topology>
    </subcellularLocation>
</comment>
<keyword evidence="16" id="KW-1185">Reference proteome</keyword>
<dbReference type="Pfam" id="PF00512">
    <property type="entry name" value="HisKA"/>
    <property type="match status" value="1"/>
</dbReference>
<dbReference type="Gene3D" id="1.10.287.130">
    <property type="match status" value="1"/>
</dbReference>
<feature type="coiled-coil region" evidence="12">
    <location>
        <begin position="631"/>
        <end position="665"/>
    </location>
</feature>
<dbReference type="PANTHER" id="PTHR43711">
    <property type="entry name" value="TWO-COMPONENT HISTIDINE KINASE"/>
    <property type="match status" value="1"/>
</dbReference>
<dbReference type="PROSITE" id="PS50109">
    <property type="entry name" value="HIS_KIN"/>
    <property type="match status" value="1"/>
</dbReference>
<comment type="caution">
    <text evidence="15">The sequence shown here is derived from an EMBL/GenBank/DDBJ whole genome shotgun (WGS) entry which is preliminary data.</text>
</comment>
<keyword evidence="11 13" id="KW-0472">Membrane</keyword>
<evidence type="ECO:0000256" key="13">
    <source>
        <dbReference type="SAM" id="Phobius"/>
    </source>
</evidence>
<evidence type="ECO:0000313" key="16">
    <source>
        <dbReference type="Proteomes" id="UP000484164"/>
    </source>
</evidence>
<dbReference type="Gene3D" id="1.20.1730.10">
    <property type="entry name" value="Sodium/glucose cotransporter"/>
    <property type="match status" value="1"/>
</dbReference>